<proteinExistence type="predicted"/>
<dbReference type="OrthoDB" id="9765242at2"/>
<dbReference type="EMBL" id="CP036425">
    <property type="protein sequence ID" value="QDU33874.1"/>
    <property type="molecule type" value="Genomic_DNA"/>
</dbReference>
<protein>
    <submittedName>
        <fullName evidence="2">SpoIVB peptidase S55</fullName>
    </submittedName>
</protein>
<evidence type="ECO:0000313" key="2">
    <source>
        <dbReference type="EMBL" id="QDU33874.1"/>
    </source>
</evidence>
<dbReference type="InterPro" id="IPR008763">
    <property type="entry name" value="Peptidase_S55"/>
</dbReference>
<reference evidence="2 3" key="1">
    <citation type="submission" date="2019-02" db="EMBL/GenBank/DDBJ databases">
        <title>Deep-cultivation of Planctomycetes and their phenomic and genomic characterization uncovers novel biology.</title>
        <authorList>
            <person name="Wiegand S."/>
            <person name="Jogler M."/>
            <person name="Boedeker C."/>
            <person name="Pinto D."/>
            <person name="Vollmers J."/>
            <person name="Rivas-Marin E."/>
            <person name="Kohn T."/>
            <person name="Peeters S.H."/>
            <person name="Heuer A."/>
            <person name="Rast P."/>
            <person name="Oberbeckmann S."/>
            <person name="Bunk B."/>
            <person name="Jeske O."/>
            <person name="Meyerdierks A."/>
            <person name="Storesund J.E."/>
            <person name="Kallscheuer N."/>
            <person name="Luecker S."/>
            <person name="Lage O.M."/>
            <person name="Pohl T."/>
            <person name="Merkel B.J."/>
            <person name="Hornburger P."/>
            <person name="Mueller R.-W."/>
            <person name="Bruemmer F."/>
            <person name="Labrenz M."/>
            <person name="Spormann A.M."/>
            <person name="Op den Camp H."/>
            <person name="Overmann J."/>
            <person name="Amann R."/>
            <person name="Jetten M.S.M."/>
            <person name="Mascher T."/>
            <person name="Medema M.H."/>
            <person name="Devos D.P."/>
            <person name="Kaster A.-K."/>
            <person name="Ovreas L."/>
            <person name="Rohde M."/>
            <person name="Galperin M.Y."/>
            <person name="Jogler C."/>
        </authorList>
    </citation>
    <scope>NUCLEOTIDE SEQUENCE [LARGE SCALE GENOMIC DNA]</scope>
    <source>
        <strain evidence="2 3">KS4</strain>
    </source>
</reference>
<name>A0A517YUG4_9BACT</name>
<dbReference type="Proteomes" id="UP000317369">
    <property type="component" value="Chromosome"/>
</dbReference>
<dbReference type="AlphaFoldDB" id="A0A517YUG4"/>
<organism evidence="2 3">
    <name type="scientific">Poriferisphaera corsica</name>
    <dbReference type="NCBI Taxonomy" id="2528020"/>
    <lineage>
        <taxon>Bacteria</taxon>
        <taxon>Pseudomonadati</taxon>
        <taxon>Planctomycetota</taxon>
        <taxon>Phycisphaerae</taxon>
        <taxon>Phycisphaerales</taxon>
        <taxon>Phycisphaeraceae</taxon>
        <taxon>Poriferisphaera</taxon>
    </lineage>
</organism>
<sequence>MDDHIKKHNYTIFTIFLCTFLLLSGVFTSNTFGQSTEATQNTPPPDALIRVPAKSQAIMPLDEVRIGMRGYGMTVFKGTKIEPFPVEVLSIIPDSQPKTASIWIKSDDPRLAQSGPVQGMSGSPIYLWDEGEEQVMGKGGRLIGAFAFGYSEVKYCLAGVQPIEYMRAVGGRIDEDQMQEESKLASGIEQSYRTIRTLSQLADARQLPASHLTTFDAISEITKSMLPDSLDDNTALTSTSQIESFGSKLNPQMMIPVSVGSMQNAKVFRPLLEPLGLMAVASSSGSMINSKPPPSINPADAIMQPGSTLSVSLAFGDMDMSGTGTCTDVLADGTVLGFGHAMFGQGALALPMSTGYVHFIVPRQSVSFKQASSLQIAGTLGNDENSAVAGIQASYYTTSPVNVSVKLPNQPERQYSYQVADHPALTPTLALITTLNSINAVQMLPIENTMYADVRMVFEGNRDLEVSLMLPSAQAMSMVFGVLPALSNMMQNPFDQLRLESMDVKINVVDEILAGRMLSARISKAEVAPGEEITVNFELQPYAESPRSYSAKLMVPIDTPEGNYQVAITNPRSYLSQKLATRPHLMKINNVDELYEMMKQTLDVQQNAVYIVMNLADKGIAIGREELPNLPSSKRTMLMSKTNTYATPYKEFVDTKIDTEFVPSGEFRFQVKVQKKPNEQP</sequence>
<accession>A0A517YUG4</accession>
<feature type="domain" description="Peptidase S55" evidence="1">
    <location>
        <begin position="1"/>
        <end position="182"/>
    </location>
</feature>
<evidence type="ECO:0000259" key="1">
    <source>
        <dbReference type="PROSITE" id="PS51494"/>
    </source>
</evidence>
<dbReference type="RefSeq" id="WP_145077271.1">
    <property type="nucleotide sequence ID" value="NZ_CP036425.1"/>
</dbReference>
<gene>
    <name evidence="2" type="ORF">KS4_19330</name>
</gene>
<dbReference type="PROSITE" id="PS51494">
    <property type="entry name" value="SPOIVB"/>
    <property type="match status" value="1"/>
</dbReference>
<dbReference type="Pfam" id="PF05580">
    <property type="entry name" value="Peptidase_S55"/>
    <property type="match status" value="1"/>
</dbReference>
<evidence type="ECO:0000313" key="3">
    <source>
        <dbReference type="Proteomes" id="UP000317369"/>
    </source>
</evidence>
<dbReference type="KEGG" id="pcor:KS4_19330"/>
<keyword evidence="3" id="KW-1185">Reference proteome</keyword>